<dbReference type="EMBL" id="BGPR01053507">
    <property type="protein sequence ID" value="GBO30313.1"/>
    <property type="molecule type" value="Genomic_DNA"/>
</dbReference>
<dbReference type="InterPro" id="IPR051277">
    <property type="entry name" value="SEZ6_CSMD_C4BPB_Regulators"/>
</dbReference>
<organism evidence="6 7">
    <name type="scientific">Araneus ventricosus</name>
    <name type="common">Orbweaver spider</name>
    <name type="synonym">Epeira ventricosa</name>
    <dbReference type="NCBI Taxonomy" id="182803"/>
    <lineage>
        <taxon>Eukaryota</taxon>
        <taxon>Metazoa</taxon>
        <taxon>Ecdysozoa</taxon>
        <taxon>Arthropoda</taxon>
        <taxon>Chelicerata</taxon>
        <taxon>Arachnida</taxon>
        <taxon>Araneae</taxon>
        <taxon>Araneomorphae</taxon>
        <taxon>Entelegynae</taxon>
        <taxon>Araneoidea</taxon>
        <taxon>Araneidae</taxon>
        <taxon>Araneus</taxon>
    </lineage>
</organism>
<gene>
    <name evidence="6" type="ORF">AVEN_213388_1</name>
</gene>
<feature type="domain" description="Sushi" evidence="5">
    <location>
        <begin position="57"/>
        <end position="119"/>
    </location>
</feature>
<dbReference type="InterPro" id="IPR035976">
    <property type="entry name" value="Sushi/SCR/CCP_sf"/>
</dbReference>
<dbReference type="InterPro" id="IPR000436">
    <property type="entry name" value="Sushi_SCR_CCP_dom"/>
</dbReference>
<evidence type="ECO:0000313" key="6">
    <source>
        <dbReference type="EMBL" id="GBO30313.1"/>
    </source>
</evidence>
<comment type="caution">
    <text evidence="6">The sequence shown here is derived from an EMBL/GenBank/DDBJ whole genome shotgun (WGS) entry which is preliminary data.</text>
</comment>
<keyword evidence="3 4" id="KW-1015">Disulfide bond</keyword>
<evidence type="ECO:0000256" key="3">
    <source>
        <dbReference type="ARBA" id="ARBA00023157"/>
    </source>
</evidence>
<protein>
    <recommendedName>
        <fullName evidence="5">Sushi domain-containing protein</fullName>
    </recommendedName>
</protein>
<dbReference type="PANTHER" id="PTHR45656:SF4">
    <property type="entry name" value="PROTEIN CBR-CLEC-78"/>
    <property type="match status" value="1"/>
</dbReference>
<feature type="non-terminal residue" evidence="6">
    <location>
        <position position="1"/>
    </location>
</feature>
<dbReference type="PROSITE" id="PS50923">
    <property type="entry name" value="SUSHI"/>
    <property type="match status" value="1"/>
</dbReference>
<feature type="disulfide bond" evidence="4">
    <location>
        <begin position="90"/>
        <end position="117"/>
    </location>
</feature>
<dbReference type="SMART" id="SM00032">
    <property type="entry name" value="CCP"/>
    <property type="match status" value="1"/>
</dbReference>
<dbReference type="PANTHER" id="PTHR45656">
    <property type="entry name" value="PROTEIN CBR-CLEC-78"/>
    <property type="match status" value="1"/>
</dbReference>
<dbReference type="CDD" id="cd00033">
    <property type="entry name" value="CCP"/>
    <property type="match status" value="1"/>
</dbReference>
<sequence>SVWGEVDIEIPEDNTTEVLKTNPECPSVSIANLEFKPSDQRCDQISSYICIKKSSLAICEDPGQLTNGEAKHIGKIEDVFFVGSSIEFSCKSLHYLKGAESISCLLNGTWSDQKPTCIKGNCEKLII</sequence>
<evidence type="ECO:0000313" key="7">
    <source>
        <dbReference type="Proteomes" id="UP000499080"/>
    </source>
</evidence>
<evidence type="ECO:0000256" key="1">
    <source>
        <dbReference type="ARBA" id="ARBA00022729"/>
    </source>
</evidence>
<dbReference type="AlphaFoldDB" id="A0A4Y2VY01"/>
<accession>A0A4Y2VY01</accession>
<name>A0A4Y2VY01_ARAVE</name>
<dbReference type="Gene3D" id="2.10.70.10">
    <property type="entry name" value="Complement Module, domain 1"/>
    <property type="match status" value="1"/>
</dbReference>
<comment type="caution">
    <text evidence="4">Lacks conserved residue(s) required for the propagation of feature annotation.</text>
</comment>
<dbReference type="Proteomes" id="UP000499080">
    <property type="component" value="Unassembled WGS sequence"/>
</dbReference>
<evidence type="ECO:0000259" key="5">
    <source>
        <dbReference type="PROSITE" id="PS50923"/>
    </source>
</evidence>
<dbReference type="Pfam" id="PF00084">
    <property type="entry name" value="Sushi"/>
    <property type="match status" value="1"/>
</dbReference>
<keyword evidence="1" id="KW-0732">Signal</keyword>
<proteinExistence type="predicted"/>
<reference evidence="6 7" key="1">
    <citation type="journal article" date="2019" name="Sci. Rep.">
        <title>Orb-weaving spider Araneus ventricosus genome elucidates the spidroin gene catalogue.</title>
        <authorList>
            <person name="Kono N."/>
            <person name="Nakamura H."/>
            <person name="Ohtoshi R."/>
            <person name="Moran D.A.P."/>
            <person name="Shinohara A."/>
            <person name="Yoshida Y."/>
            <person name="Fujiwara M."/>
            <person name="Mori M."/>
            <person name="Tomita M."/>
            <person name="Arakawa K."/>
        </authorList>
    </citation>
    <scope>NUCLEOTIDE SEQUENCE [LARGE SCALE GENOMIC DNA]</scope>
</reference>
<keyword evidence="4" id="KW-0768">Sushi</keyword>
<evidence type="ECO:0000256" key="4">
    <source>
        <dbReference type="PROSITE-ProRule" id="PRU00302"/>
    </source>
</evidence>
<dbReference type="SUPFAM" id="SSF57535">
    <property type="entry name" value="Complement control module/SCR domain"/>
    <property type="match status" value="1"/>
</dbReference>
<keyword evidence="2" id="KW-0677">Repeat</keyword>
<evidence type="ECO:0000256" key="2">
    <source>
        <dbReference type="ARBA" id="ARBA00022737"/>
    </source>
</evidence>
<keyword evidence="7" id="KW-1185">Reference proteome</keyword>